<proteinExistence type="predicted"/>
<organism evidence="2 3">
    <name type="scientific">Leptosia nina</name>
    <dbReference type="NCBI Taxonomy" id="320188"/>
    <lineage>
        <taxon>Eukaryota</taxon>
        <taxon>Metazoa</taxon>
        <taxon>Ecdysozoa</taxon>
        <taxon>Arthropoda</taxon>
        <taxon>Hexapoda</taxon>
        <taxon>Insecta</taxon>
        <taxon>Pterygota</taxon>
        <taxon>Neoptera</taxon>
        <taxon>Endopterygota</taxon>
        <taxon>Lepidoptera</taxon>
        <taxon>Glossata</taxon>
        <taxon>Ditrysia</taxon>
        <taxon>Papilionoidea</taxon>
        <taxon>Pieridae</taxon>
        <taxon>Pierinae</taxon>
        <taxon>Leptosia</taxon>
    </lineage>
</organism>
<dbReference type="AlphaFoldDB" id="A0AAV1JHQ1"/>
<evidence type="ECO:0000256" key="1">
    <source>
        <dbReference type="SAM" id="MobiDB-lite"/>
    </source>
</evidence>
<feature type="compositionally biased region" description="Pro residues" evidence="1">
    <location>
        <begin position="72"/>
        <end position="85"/>
    </location>
</feature>
<dbReference type="EMBL" id="CAVLEF010000010">
    <property type="protein sequence ID" value="CAK1548072.1"/>
    <property type="molecule type" value="Genomic_DNA"/>
</dbReference>
<accession>A0AAV1JHQ1</accession>
<name>A0AAV1JHQ1_9NEOP</name>
<comment type="caution">
    <text evidence="2">The sequence shown here is derived from an EMBL/GenBank/DDBJ whole genome shotgun (WGS) entry which is preliminary data.</text>
</comment>
<sequence length="85" mass="9330">MRGLGGGLGACGVCNWARCVGWLHSLAGLVKRRLSGYVKWHHVAARREQRPLPHHNHTARWGTSESWSVPASPLPPRAPPPRPAD</sequence>
<protein>
    <recommendedName>
        <fullName evidence="4">Secreted protein</fullName>
    </recommendedName>
</protein>
<keyword evidence="3" id="KW-1185">Reference proteome</keyword>
<evidence type="ECO:0008006" key="4">
    <source>
        <dbReference type="Google" id="ProtNLM"/>
    </source>
</evidence>
<gene>
    <name evidence="2" type="ORF">LNINA_LOCUS7497</name>
</gene>
<feature type="region of interest" description="Disordered" evidence="1">
    <location>
        <begin position="48"/>
        <end position="85"/>
    </location>
</feature>
<reference evidence="2 3" key="1">
    <citation type="submission" date="2023-11" db="EMBL/GenBank/DDBJ databases">
        <authorList>
            <person name="Okamura Y."/>
        </authorList>
    </citation>
    <scope>NUCLEOTIDE SEQUENCE [LARGE SCALE GENOMIC DNA]</scope>
</reference>
<dbReference type="Proteomes" id="UP001497472">
    <property type="component" value="Unassembled WGS sequence"/>
</dbReference>
<evidence type="ECO:0000313" key="2">
    <source>
        <dbReference type="EMBL" id="CAK1548072.1"/>
    </source>
</evidence>
<evidence type="ECO:0000313" key="3">
    <source>
        <dbReference type="Proteomes" id="UP001497472"/>
    </source>
</evidence>